<dbReference type="GO" id="GO:0005886">
    <property type="term" value="C:plasma membrane"/>
    <property type="evidence" value="ECO:0007669"/>
    <property type="project" value="UniProtKB-SubCell"/>
</dbReference>
<evidence type="ECO:0000256" key="5">
    <source>
        <dbReference type="ARBA" id="ARBA00023136"/>
    </source>
</evidence>
<evidence type="ECO:0000256" key="4">
    <source>
        <dbReference type="ARBA" id="ARBA00022989"/>
    </source>
</evidence>
<dbReference type="PROSITE" id="PS50156">
    <property type="entry name" value="SSD"/>
    <property type="match status" value="2"/>
</dbReference>
<evidence type="ECO:0000256" key="1">
    <source>
        <dbReference type="ARBA" id="ARBA00004651"/>
    </source>
</evidence>
<feature type="domain" description="SSD" evidence="7">
    <location>
        <begin position="298"/>
        <end position="428"/>
    </location>
</feature>
<proteinExistence type="predicted"/>
<feature type="transmembrane region" description="Helical" evidence="6">
    <location>
        <begin position="632"/>
        <end position="651"/>
    </location>
</feature>
<sequence>MSRWAIRHPLVALVAWVAVLIALVGGSALLKPAYDNSFALPGAQSTIAQQMLEQLPGTSSTNATMQVVWSPKQGLATDPAVKNRIDPLLERLSKMDAVTCVVGPYEKNYGTTCPAPVPGDLSAAIAEAVAKKLGITTTQLWEILKAIPSLYPIADANGDDLAKIATVLAWLAKADAAQWAAIAKALPKEVAELHKAVDAAGAELAVYIPAGQAAIDATSPISKDKKVAYATVAFDVAAPGAFEATHLQNLVLDANSSSLTVGASGNALAAAGATPDSSELVGLLVAIVILLLAFGSIIAAGLPIVVALTGLVGGILFVGIFSNVLSIASFAPTLAMMIGLGVGIDYALFIMNRYRQGLDDLEPKEAAVRAVSTAGRAVLFAGSTVIVALLGMFVLGIAFFNGLAVAAAATVLMVMLSALWMLPALLSLLGHKAMSLRLPWARHPKTVELNDSKWSKYGALLQRKPLIPAVLSLVFIGMLAAPALSLQLGFPDNGTQPPGSLLRNSFELMSKGYGAGNAGPFFVAVKLKKPYDIHELSTVVSALEATPGVASTLPNSKFVVLLKDSKAAFNSDGTITSVVVQPTSDPQAEATVATLDRIRNETAPKVASSAKIYVGGVQAVSTDFTEMLQSKLPLFLLLVVGLGFLALMLLFHSLVIPLTAAVTSLLSFAGALGVTVAVFQNGTFASVLGVYGTGPILPFLPVMVFAILFGLSMDYQVFLVSRMQEEWHHTGDNRTAVRRGLAGSGRVVVIAATIMASVFMSFIPTTNPTIKLFGIALASAVIIDAFIVRLILVPSLMTLFGRSNWWLPGWLKRVMPNITLE</sequence>
<feature type="transmembrane region" description="Helical" evidence="6">
    <location>
        <begin position="327"/>
        <end position="349"/>
    </location>
</feature>
<evidence type="ECO:0000256" key="2">
    <source>
        <dbReference type="ARBA" id="ARBA00022475"/>
    </source>
</evidence>
<feature type="transmembrane region" description="Helical" evidence="6">
    <location>
        <begin position="741"/>
        <end position="763"/>
    </location>
</feature>
<feature type="transmembrane region" description="Helical" evidence="6">
    <location>
        <begin position="466"/>
        <end position="490"/>
    </location>
</feature>
<gene>
    <name evidence="8" type="ORF">UFOPK3495_00532</name>
    <name evidence="9" type="ORF">UFOPK4237_00491</name>
</gene>
<feature type="transmembrane region" description="Helical" evidence="6">
    <location>
        <begin position="699"/>
        <end position="720"/>
    </location>
</feature>
<dbReference type="PANTHER" id="PTHR33406:SF13">
    <property type="entry name" value="MEMBRANE PROTEIN YDFJ"/>
    <property type="match status" value="1"/>
</dbReference>
<dbReference type="InterPro" id="IPR000731">
    <property type="entry name" value="SSD"/>
</dbReference>
<dbReference type="Pfam" id="PF03176">
    <property type="entry name" value="MMPL"/>
    <property type="match status" value="2"/>
</dbReference>
<accession>A0A6J7FI87</accession>
<feature type="domain" description="SSD" evidence="7">
    <location>
        <begin position="634"/>
        <end position="798"/>
    </location>
</feature>
<feature type="transmembrane region" description="Helical" evidence="6">
    <location>
        <begin position="406"/>
        <end position="429"/>
    </location>
</feature>
<dbReference type="EMBL" id="CAFBMC010000019">
    <property type="protein sequence ID" value="CAB4893294.1"/>
    <property type="molecule type" value="Genomic_DNA"/>
</dbReference>
<evidence type="ECO:0000259" key="7">
    <source>
        <dbReference type="PROSITE" id="PS50156"/>
    </source>
</evidence>
<dbReference type="InterPro" id="IPR004869">
    <property type="entry name" value="MMPL_dom"/>
</dbReference>
<dbReference type="PANTHER" id="PTHR33406">
    <property type="entry name" value="MEMBRANE PROTEIN MJ1562-RELATED"/>
    <property type="match status" value="1"/>
</dbReference>
<feature type="transmembrane region" description="Helical" evidence="6">
    <location>
        <begin position="769"/>
        <end position="792"/>
    </location>
</feature>
<name>A0A6J7FI87_9ZZZZ</name>
<dbReference type="AlphaFoldDB" id="A0A6J7FI87"/>
<protein>
    <submittedName>
        <fullName evidence="8">Unannotated protein</fullName>
    </submittedName>
</protein>
<keyword evidence="2" id="KW-1003">Cell membrane</keyword>
<dbReference type="EMBL" id="CAFBPZ010000021">
    <property type="protein sequence ID" value="CAB5036572.1"/>
    <property type="molecule type" value="Genomic_DNA"/>
</dbReference>
<feature type="transmembrane region" description="Helical" evidence="6">
    <location>
        <begin position="658"/>
        <end position="679"/>
    </location>
</feature>
<feature type="transmembrane region" description="Helical" evidence="6">
    <location>
        <begin position="377"/>
        <end position="400"/>
    </location>
</feature>
<keyword evidence="4 6" id="KW-1133">Transmembrane helix</keyword>
<evidence type="ECO:0000256" key="3">
    <source>
        <dbReference type="ARBA" id="ARBA00022692"/>
    </source>
</evidence>
<feature type="transmembrane region" description="Helical" evidence="6">
    <location>
        <begin position="304"/>
        <end position="321"/>
    </location>
</feature>
<dbReference type="SUPFAM" id="SSF82866">
    <property type="entry name" value="Multidrug efflux transporter AcrB transmembrane domain"/>
    <property type="match status" value="2"/>
</dbReference>
<dbReference type="InterPro" id="IPR050545">
    <property type="entry name" value="Mycobact_MmpL"/>
</dbReference>
<evidence type="ECO:0000313" key="8">
    <source>
        <dbReference type="EMBL" id="CAB4893294.1"/>
    </source>
</evidence>
<feature type="transmembrane region" description="Helical" evidence="6">
    <location>
        <begin position="280"/>
        <end position="299"/>
    </location>
</feature>
<organism evidence="8">
    <name type="scientific">freshwater metagenome</name>
    <dbReference type="NCBI Taxonomy" id="449393"/>
    <lineage>
        <taxon>unclassified sequences</taxon>
        <taxon>metagenomes</taxon>
        <taxon>ecological metagenomes</taxon>
    </lineage>
</organism>
<comment type="subcellular location">
    <subcellularLocation>
        <location evidence="1">Cell membrane</location>
        <topology evidence="1">Multi-pass membrane protein</topology>
    </subcellularLocation>
</comment>
<evidence type="ECO:0000256" key="6">
    <source>
        <dbReference type="SAM" id="Phobius"/>
    </source>
</evidence>
<keyword evidence="5 6" id="KW-0472">Membrane</keyword>
<dbReference type="Gene3D" id="1.20.1640.10">
    <property type="entry name" value="Multidrug efflux transporter AcrB transmembrane domain"/>
    <property type="match status" value="2"/>
</dbReference>
<reference evidence="8" key="1">
    <citation type="submission" date="2020-05" db="EMBL/GenBank/DDBJ databases">
        <authorList>
            <person name="Chiriac C."/>
            <person name="Salcher M."/>
            <person name="Ghai R."/>
            <person name="Kavagutti S V."/>
        </authorList>
    </citation>
    <scope>NUCLEOTIDE SEQUENCE</scope>
</reference>
<keyword evidence="3 6" id="KW-0812">Transmembrane</keyword>
<evidence type="ECO:0000313" key="9">
    <source>
        <dbReference type="EMBL" id="CAB5036572.1"/>
    </source>
</evidence>